<sequence length="144" mass="15850">MAYCIQPPFMNVTFRLAESSDAPPPGFRVLDIKRRSSADPPEGEGGSREPSSSTRHPSRMFVTRPLSDFCPVYAVIRPTTTDLNSHGRKIVRAQYSTRGCFFLTLFPGVIGAEIARGEESTKRDAFNSGCSTPSQINSIPDEIH</sequence>
<name>A0AA40KJM8_9HYME</name>
<proteinExistence type="predicted"/>
<feature type="region of interest" description="Disordered" evidence="1">
    <location>
        <begin position="118"/>
        <end position="144"/>
    </location>
</feature>
<dbReference type="AlphaFoldDB" id="A0AA40KJM8"/>
<evidence type="ECO:0000313" key="3">
    <source>
        <dbReference type="Proteomes" id="UP001177670"/>
    </source>
</evidence>
<gene>
    <name evidence="2" type="ORF">K0M31_009320</name>
</gene>
<evidence type="ECO:0000313" key="2">
    <source>
        <dbReference type="EMBL" id="KAK1122875.1"/>
    </source>
</evidence>
<dbReference type="EMBL" id="JAHYIQ010000022">
    <property type="protein sequence ID" value="KAK1122875.1"/>
    <property type="molecule type" value="Genomic_DNA"/>
</dbReference>
<organism evidence="2 3">
    <name type="scientific">Melipona bicolor</name>
    <dbReference type="NCBI Taxonomy" id="60889"/>
    <lineage>
        <taxon>Eukaryota</taxon>
        <taxon>Metazoa</taxon>
        <taxon>Ecdysozoa</taxon>
        <taxon>Arthropoda</taxon>
        <taxon>Hexapoda</taxon>
        <taxon>Insecta</taxon>
        <taxon>Pterygota</taxon>
        <taxon>Neoptera</taxon>
        <taxon>Endopterygota</taxon>
        <taxon>Hymenoptera</taxon>
        <taxon>Apocrita</taxon>
        <taxon>Aculeata</taxon>
        <taxon>Apoidea</taxon>
        <taxon>Anthophila</taxon>
        <taxon>Apidae</taxon>
        <taxon>Melipona</taxon>
    </lineage>
</organism>
<accession>A0AA40KJM8</accession>
<protein>
    <submittedName>
        <fullName evidence="2">Uncharacterized protein</fullName>
    </submittedName>
</protein>
<dbReference type="Proteomes" id="UP001177670">
    <property type="component" value="Unassembled WGS sequence"/>
</dbReference>
<reference evidence="2" key="1">
    <citation type="submission" date="2021-10" db="EMBL/GenBank/DDBJ databases">
        <title>Melipona bicolor Genome sequencing and assembly.</title>
        <authorList>
            <person name="Araujo N.S."/>
            <person name="Arias M.C."/>
        </authorList>
    </citation>
    <scope>NUCLEOTIDE SEQUENCE</scope>
    <source>
        <strain evidence="2">USP_2M_L1-L4_2017</strain>
        <tissue evidence="2">Whole body</tissue>
    </source>
</reference>
<feature type="region of interest" description="Disordered" evidence="1">
    <location>
        <begin position="34"/>
        <end position="59"/>
    </location>
</feature>
<comment type="caution">
    <text evidence="2">The sequence shown here is derived from an EMBL/GenBank/DDBJ whole genome shotgun (WGS) entry which is preliminary data.</text>
</comment>
<feature type="compositionally biased region" description="Polar residues" evidence="1">
    <location>
        <begin position="128"/>
        <end position="138"/>
    </location>
</feature>
<keyword evidence="3" id="KW-1185">Reference proteome</keyword>
<evidence type="ECO:0000256" key="1">
    <source>
        <dbReference type="SAM" id="MobiDB-lite"/>
    </source>
</evidence>